<dbReference type="STRING" id="1202772.A0A1V9ZDY2"/>
<comment type="caution">
    <text evidence="2">The sequence shown here is derived from an EMBL/GenBank/DDBJ whole genome shotgun (WGS) entry which is preliminary data.</text>
</comment>
<feature type="region of interest" description="Disordered" evidence="1">
    <location>
        <begin position="1"/>
        <end position="33"/>
    </location>
</feature>
<dbReference type="OrthoDB" id="307488at2759"/>
<evidence type="ECO:0008006" key="4">
    <source>
        <dbReference type="Google" id="ProtNLM"/>
    </source>
</evidence>
<protein>
    <recommendedName>
        <fullName evidence="4">Protein phosphatase inhibitor</fullName>
    </recommendedName>
</protein>
<proteinExistence type="predicted"/>
<dbReference type="AlphaFoldDB" id="A0A1V9ZDY2"/>
<sequence length="128" mass="14006">MNAPSTQESNAAAATRPTGSMTQVSTAVNEETKESEVLFLRLAPRAHVTFDESVVDNEFLGRKKSNKCCIFHKKREFGESSSESEPDSDDSSSSAELRRSKKAQRAQAKPAAKKKHMCSNEKCPSANP</sequence>
<accession>A0A1V9ZDY2</accession>
<dbReference type="GO" id="GO:0004865">
    <property type="term" value="F:protein serine/threonine phosphatase inhibitor activity"/>
    <property type="evidence" value="ECO:0007669"/>
    <property type="project" value="InterPro"/>
</dbReference>
<dbReference type="EMBL" id="JNBR01000153">
    <property type="protein sequence ID" value="OQR96172.1"/>
    <property type="molecule type" value="Genomic_DNA"/>
</dbReference>
<gene>
    <name evidence="2" type="ORF">ACHHYP_16926</name>
</gene>
<evidence type="ECO:0000313" key="3">
    <source>
        <dbReference type="Proteomes" id="UP000243579"/>
    </source>
</evidence>
<dbReference type="GO" id="GO:0005634">
    <property type="term" value="C:nucleus"/>
    <property type="evidence" value="ECO:0007669"/>
    <property type="project" value="TreeGrafter"/>
</dbReference>
<dbReference type="PANTHER" id="PTHR20835:SF0">
    <property type="entry name" value="E3 UBIQUITIN-PROTEIN LIGASE PPP1R11"/>
    <property type="match status" value="1"/>
</dbReference>
<reference evidence="2 3" key="1">
    <citation type="journal article" date="2014" name="Genome Biol. Evol.">
        <title>The secreted proteins of Achlya hypogyna and Thraustotheca clavata identify the ancestral oomycete secretome and reveal gene acquisitions by horizontal gene transfer.</title>
        <authorList>
            <person name="Misner I."/>
            <person name="Blouin N."/>
            <person name="Leonard G."/>
            <person name="Richards T.A."/>
            <person name="Lane C.E."/>
        </authorList>
    </citation>
    <scope>NUCLEOTIDE SEQUENCE [LARGE SCALE GENOMIC DNA]</scope>
    <source>
        <strain evidence="2 3">ATCC 48635</strain>
    </source>
</reference>
<evidence type="ECO:0000313" key="2">
    <source>
        <dbReference type="EMBL" id="OQR96172.1"/>
    </source>
</evidence>
<feature type="compositionally biased region" description="Polar residues" evidence="1">
    <location>
        <begin position="1"/>
        <end position="29"/>
    </location>
</feature>
<dbReference type="Proteomes" id="UP000243579">
    <property type="component" value="Unassembled WGS sequence"/>
</dbReference>
<feature type="region of interest" description="Disordered" evidence="1">
    <location>
        <begin position="76"/>
        <end position="128"/>
    </location>
</feature>
<evidence type="ECO:0000256" key="1">
    <source>
        <dbReference type="SAM" id="MobiDB-lite"/>
    </source>
</evidence>
<name>A0A1V9ZDY2_ACHHY</name>
<dbReference type="GO" id="GO:0008157">
    <property type="term" value="F:protein phosphatase 1 binding"/>
    <property type="evidence" value="ECO:0007669"/>
    <property type="project" value="TreeGrafter"/>
</dbReference>
<dbReference type="InterPro" id="IPR011107">
    <property type="entry name" value="PPI_Ypi1"/>
</dbReference>
<dbReference type="PANTHER" id="PTHR20835">
    <property type="entry name" value="E3 UBIQUITIN-PROTEIN LIGASE PPP1R11-RELATED"/>
    <property type="match status" value="1"/>
</dbReference>
<dbReference type="Pfam" id="PF07491">
    <property type="entry name" value="PPI_Ypi1"/>
    <property type="match status" value="1"/>
</dbReference>
<organism evidence="2 3">
    <name type="scientific">Achlya hypogyna</name>
    <name type="common">Oomycete</name>
    <name type="synonym">Protoachlya hypogyna</name>
    <dbReference type="NCBI Taxonomy" id="1202772"/>
    <lineage>
        <taxon>Eukaryota</taxon>
        <taxon>Sar</taxon>
        <taxon>Stramenopiles</taxon>
        <taxon>Oomycota</taxon>
        <taxon>Saprolegniomycetes</taxon>
        <taxon>Saprolegniales</taxon>
        <taxon>Achlyaceae</taxon>
        <taxon>Achlya</taxon>
    </lineage>
</organism>
<keyword evidence="3" id="KW-1185">Reference proteome</keyword>